<dbReference type="PANTHER" id="PTHR30146:SF109">
    <property type="entry name" value="HTH-TYPE TRANSCRIPTIONAL REGULATOR GALS"/>
    <property type="match status" value="1"/>
</dbReference>
<evidence type="ECO:0000256" key="3">
    <source>
        <dbReference type="ARBA" id="ARBA00023163"/>
    </source>
</evidence>
<dbReference type="GO" id="GO:0003700">
    <property type="term" value="F:DNA-binding transcription factor activity"/>
    <property type="evidence" value="ECO:0007669"/>
    <property type="project" value="TreeGrafter"/>
</dbReference>
<evidence type="ECO:0000313" key="6">
    <source>
        <dbReference type="EMBL" id="ODR61647.1"/>
    </source>
</evidence>
<dbReference type="Proteomes" id="UP000094271">
    <property type="component" value="Unassembled WGS sequence"/>
</dbReference>
<dbReference type="RefSeq" id="WP_009250848.1">
    <property type="nucleotide sequence ID" value="NZ_CABMHK010000147.1"/>
</dbReference>
<sequence>MTSYANTIYLQKGKQLMTMEEMARIIGVSRITLSKVMNDKEGVSEKTRERVKEYIKKYNFEPNSQARSLVGKKEPIIGFFTTYSEESSGSTHITSHFATELVNLVVNAAQKRDYKTLVDITGGDDDFSDIERYLSSGLVRGAILLGYATGNKKLERLSQKGIPLVLINQEEETDLPNIMTVNMNDEVWAFEAIERLVKLQHRRILYIGCSRNRLPAMRRAHGVHRACDMYKDQILSYQERNGDFNEDLAYDITKEIFSAGGETPTGIFAANDLMAIGAVNALKDMGIRIPEEVSVIGFDDITFSRYLTPSLSTVHCDFRMIAEKSVKTLIDSIEGKKVRRHQELDLEFIERESLGRCR</sequence>
<feature type="domain" description="HTH lacI-type" evidence="4">
    <location>
        <begin position="17"/>
        <end position="71"/>
    </location>
</feature>
<dbReference type="AlphaFoldDB" id="A0A1E3U673"/>
<dbReference type="SUPFAM" id="SSF47413">
    <property type="entry name" value="lambda repressor-like DNA-binding domains"/>
    <property type="match status" value="1"/>
</dbReference>
<dbReference type="PROSITE" id="PS50932">
    <property type="entry name" value="HTH_LACI_2"/>
    <property type="match status" value="1"/>
</dbReference>
<dbReference type="Gene3D" id="3.40.50.2300">
    <property type="match status" value="2"/>
</dbReference>
<dbReference type="Pfam" id="PF13377">
    <property type="entry name" value="Peripla_BP_3"/>
    <property type="match status" value="1"/>
</dbReference>
<reference evidence="6 8" key="1">
    <citation type="submission" date="2016-08" db="EMBL/GenBank/DDBJ databases">
        <title>Characterization of Isolates of Eisenbergiella tayi Derived from Blood Cultures, Using Whole Genome Sequencing.</title>
        <authorList>
            <person name="Bernier A.-M."/>
            <person name="Burdz T."/>
            <person name="Wiebe D."/>
            <person name="Bernard K."/>
        </authorList>
    </citation>
    <scope>NUCLEOTIDE SEQUENCE [LARGE SCALE GENOMIC DNA]</scope>
    <source>
        <strain evidence="6 8">NML120146</strain>
    </source>
</reference>
<dbReference type="InterPro" id="IPR010982">
    <property type="entry name" value="Lambda_DNA-bd_dom_sf"/>
</dbReference>
<dbReference type="CDD" id="cd06267">
    <property type="entry name" value="PBP1_LacI_sugar_binding-like"/>
    <property type="match status" value="1"/>
</dbReference>
<dbReference type="SUPFAM" id="SSF53822">
    <property type="entry name" value="Periplasmic binding protein-like I"/>
    <property type="match status" value="1"/>
</dbReference>
<protein>
    <recommendedName>
        <fullName evidence="4">HTH lacI-type domain-containing protein</fullName>
    </recommendedName>
</protein>
<evidence type="ECO:0000256" key="2">
    <source>
        <dbReference type="ARBA" id="ARBA00023125"/>
    </source>
</evidence>
<dbReference type="EMBL" id="MEHD01000006">
    <property type="protein sequence ID" value="ODR61647.1"/>
    <property type="molecule type" value="Genomic_DNA"/>
</dbReference>
<keyword evidence="1" id="KW-0805">Transcription regulation</keyword>
<organism evidence="5 7">
    <name type="scientific">Eisenbergiella tayi</name>
    <dbReference type="NCBI Taxonomy" id="1432052"/>
    <lineage>
        <taxon>Bacteria</taxon>
        <taxon>Bacillati</taxon>
        <taxon>Bacillota</taxon>
        <taxon>Clostridia</taxon>
        <taxon>Lachnospirales</taxon>
        <taxon>Lachnospiraceae</taxon>
        <taxon>Eisenbergiella</taxon>
    </lineage>
</organism>
<accession>A0A1E3U673</accession>
<dbReference type="Gene3D" id="1.10.260.40">
    <property type="entry name" value="lambda repressor-like DNA-binding domains"/>
    <property type="match status" value="1"/>
</dbReference>
<gene>
    <name evidence="5" type="ORF">BEI59_34725</name>
    <name evidence="6" type="ORF">BEI63_01600</name>
</gene>
<evidence type="ECO:0000313" key="5">
    <source>
        <dbReference type="EMBL" id="ODR37840.1"/>
    </source>
</evidence>
<dbReference type="PANTHER" id="PTHR30146">
    <property type="entry name" value="LACI-RELATED TRANSCRIPTIONAL REPRESSOR"/>
    <property type="match status" value="1"/>
</dbReference>
<keyword evidence="2" id="KW-0238">DNA-binding</keyword>
<keyword evidence="8" id="KW-1185">Reference proteome</keyword>
<dbReference type="InterPro" id="IPR000843">
    <property type="entry name" value="HTH_LacI"/>
</dbReference>
<evidence type="ECO:0000256" key="1">
    <source>
        <dbReference type="ARBA" id="ARBA00023015"/>
    </source>
</evidence>
<reference evidence="5 7" key="2">
    <citation type="submission" date="2016-08" db="EMBL/GenBank/DDBJ databases">
        <authorList>
            <person name="Seilhamer J.J."/>
        </authorList>
    </citation>
    <scope>NUCLEOTIDE SEQUENCE [LARGE SCALE GENOMIC DNA]</scope>
    <source>
        <strain evidence="5 7">NML150140-1</strain>
    </source>
</reference>
<proteinExistence type="predicted"/>
<keyword evidence="3" id="KW-0804">Transcription</keyword>
<dbReference type="SMART" id="SM00354">
    <property type="entry name" value="HTH_LACI"/>
    <property type="match status" value="1"/>
</dbReference>
<dbReference type="InterPro" id="IPR028082">
    <property type="entry name" value="Peripla_BP_I"/>
</dbReference>
<dbReference type="CDD" id="cd01392">
    <property type="entry name" value="HTH_LacI"/>
    <property type="match status" value="1"/>
</dbReference>
<name>A0A1E3U673_9FIRM</name>
<comment type="caution">
    <text evidence="5">The sequence shown here is derived from an EMBL/GenBank/DDBJ whole genome shotgun (WGS) entry which is preliminary data.</text>
</comment>
<evidence type="ECO:0000259" key="4">
    <source>
        <dbReference type="PROSITE" id="PS50932"/>
    </source>
</evidence>
<dbReference type="Proteomes" id="UP000094869">
    <property type="component" value="Unassembled WGS sequence"/>
</dbReference>
<evidence type="ECO:0000313" key="8">
    <source>
        <dbReference type="Proteomes" id="UP000094869"/>
    </source>
</evidence>
<evidence type="ECO:0000313" key="7">
    <source>
        <dbReference type="Proteomes" id="UP000094271"/>
    </source>
</evidence>
<dbReference type="InterPro" id="IPR046335">
    <property type="entry name" value="LacI/GalR-like_sensor"/>
</dbReference>
<dbReference type="Pfam" id="PF00356">
    <property type="entry name" value="LacI"/>
    <property type="match status" value="1"/>
</dbReference>
<dbReference type="GO" id="GO:0000976">
    <property type="term" value="F:transcription cis-regulatory region binding"/>
    <property type="evidence" value="ECO:0007669"/>
    <property type="project" value="TreeGrafter"/>
</dbReference>
<dbReference type="EMBL" id="MEHA01000048">
    <property type="protein sequence ID" value="ODR37840.1"/>
    <property type="molecule type" value="Genomic_DNA"/>
</dbReference>